<dbReference type="PANTHER" id="PTHR33376">
    <property type="match status" value="1"/>
</dbReference>
<comment type="caution">
    <text evidence="3">The sequence shown here is derived from an EMBL/GenBank/DDBJ whole genome shotgun (WGS) entry which is preliminary data.</text>
</comment>
<gene>
    <name evidence="3" type="ORF">D3878_18145</name>
</gene>
<dbReference type="InterPro" id="IPR018389">
    <property type="entry name" value="DctP_fam"/>
</dbReference>
<dbReference type="Pfam" id="PF03480">
    <property type="entry name" value="DctP"/>
    <property type="match status" value="1"/>
</dbReference>
<keyword evidence="4" id="KW-1185">Reference proteome</keyword>
<accession>A0A3A3G9L3</accession>
<organism evidence="3 4">
    <name type="scientific">Noviherbaspirillum sedimenti</name>
    <dbReference type="NCBI Taxonomy" id="2320865"/>
    <lineage>
        <taxon>Bacteria</taxon>
        <taxon>Pseudomonadati</taxon>
        <taxon>Pseudomonadota</taxon>
        <taxon>Betaproteobacteria</taxon>
        <taxon>Burkholderiales</taxon>
        <taxon>Oxalobacteraceae</taxon>
        <taxon>Noviherbaspirillum</taxon>
    </lineage>
</organism>
<sequence>MICKILPKNLLAIAAILCPAVTWAETFTVSTALQPKHWGSTHGAEPFMACVKQATKNQIDFTYYPSGQLAKFNQSLSAVNNKLAQISYIVIVTESAKLPLNGIPTLPDMGDTVVQMTNAYRKVLRSGGPLAKEYAANRVVPLLINMFPAYQLVSRSGPMDQLEKIKGKKISAGGESILVTTKALGAIPVEMSTVDAYMGLQNGTVDGAMQSLAAVKPYHFQEVSKAINANGSFGGAAGVWVIDRGIWDGLSPENQKTMSDCGLKIEAELAQWADKWAEELKVELVAAG</sequence>
<dbReference type="EMBL" id="QYUQ01000002">
    <property type="protein sequence ID" value="RJG03272.1"/>
    <property type="molecule type" value="Genomic_DNA"/>
</dbReference>
<dbReference type="NCBIfam" id="NF037995">
    <property type="entry name" value="TRAP_S1"/>
    <property type="match status" value="1"/>
</dbReference>
<dbReference type="Proteomes" id="UP000266327">
    <property type="component" value="Unassembled WGS sequence"/>
</dbReference>
<name>A0A3A3G9L3_9BURK</name>
<evidence type="ECO:0000313" key="4">
    <source>
        <dbReference type="Proteomes" id="UP000266327"/>
    </source>
</evidence>
<dbReference type="PANTHER" id="PTHR33376:SF15">
    <property type="entry name" value="BLL6794 PROTEIN"/>
    <property type="match status" value="1"/>
</dbReference>
<feature type="signal peptide" evidence="2">
    <location>
        <begin position="1"/>
        <end position="24"/>
    </location>
</feature>
<dbReference type="RefSeq" id="WP_119786767.1">
    <property type="nucleotide sequence ID" value="NZ_QYUQ01000002.1"/>
</dbReference>
<dbReference type="GO" id="GO:0055085">
    <property type="term" value="P:transmembrane transport"/>
    <property type="evidence" value="ECO:0007669"/>
    <property type="project" value="InterPro"/>
</dbReference>
<evidence type="ECO:0000313" key="3">
    <source>
        <dbReference type="EMBL" id="RJG03272.1"/>
    </source>
</evidence>
<dbReference type="Gene3D" id="3.40.190.170">
    <property type="entry name" value="Bacterial extracellular solute-binding protein, family 7"/>
    <property type="match status" value="1"/>
</dbReference>
<evidence type="ECO:0000256" key="1">
    <source>
        <dbReference type="ARBA" id="ARBA00022729"/>
    </source>
</evidence>
<dbReference type="InterPro" id="IPR038404">
    <property type="entry name" value="TRAP_DctP_sf"/>
</dbReference>
<feature type="chain" id="PRO_5017439822" evidence="2">
    <location>
        <begin position="25"/>
        <end position="288"/>
    </location>
</feature>
<dbReference type="OrthoDB" id="9177965at2"/>
<keyword evidence="1 2" id="KW-0732">Signal</keyword>
<protein>
    <submittedName>
        <fullName evidence="3">C4-dicarboxylate ABC transporter substrate-binding protein</fullName>
    </submittedName>
</protein>
<evidence type="ECO:0000256" key="2">
    <source>
        <dbReference type="SAM" id="SignalP"/>
    </source>
</evidence>
<proteinExistence type="predicted"/>
<reference evidence="4" key="1">
    <citation type="submission" date="2018-09" db="EMBL/GenBank/DDBJ databases">
        <authorList>
            <person name="Zhu H."/>
        </authorList>
    </citation>
    <scope>NUCLEOTIDE SEQUENCE [LARGE SCALE GENOMIC DNA]</scope>
    <source>
        <strain evidence="4">K1S02-23</strain>
    </source>
</reference>
<dbReference type="AlphaFoldDB" id="A0A3A3G9L3"/>